<feature type="transmembrane region" description="Helical" evidence="1">
    <location>
        <begin position="85"/>
        <end position="103"/>
    </location>
</feature>
<dbReference type="EMBL" id="FNWX01000029">
    <property type="protein sequence ID" value="SEH77150.1"/>
    <property type="molecule type" value="Genomic_DNA"/>
</dbReference>
<dbReference type="STRING" id="420404.SAMN05421793_1294"/>
<reference evidence="3" key="1">
    <citation type="submission" date="2016-10" db="EMBL/GenBank/DDBJ databases">
        <authorList>
            <person name="Varghese N."/>
            <person name="Submissions S."/>
        </authorList>
    </citation>
    <scope>NUCLEOTIDE SEQUENCE [LARGE SCALE GENOMIC DNA]</scope>
    <source>
        <strain evidence="3">DSM 19326</strain>
    </source>
</reference>
<dbReference type="AlphaFoldDB" id="A0A1H6KNY4"/>
<evidence type="ECO:0000313" key="3">
    <source>
        <dbReference type="Proteomes" id="UP000198555"/>
    </source>
</evidence>
<proteinExistence type="predicted"/>
<evidence type="ECO:0000313" key="2">
    <source>
        <dbReference type="EMBL" id="SEH77150.1"/>
    </source>
</evidence>
<keyword evidence="1" id="KW-1133">Transmembrane helix</keyword>
<dbReference type="Proteomes" id="UP000198555">
    <property type="component" value="Unassembled WGS sequence"/>
</dbReference>
<accession>A0A1H6KNY4</accession>
<gene>
    <name evidence="2" type="ORF">SAMN05421793_1294</name>
</gene>
<sequence length="247" mass="28704">MNMKTDRYKDWESRFFAGEELTPGEELFLKNESDNPYFSFLKEEKQEKLDIKFEDFLKKATNQNVTKEPKIVALPIVKRKSYTQYWMAASLVLLMGISGFWMFNNPENIEPQIAKHTETPKKVETPKVSPIENGSTQQPVLTQQNTQPKIQKVAKKNAVENQESKTQFAYHQPKEIKKDQNLNKVNSDSDYNPNYVIINGKPIYNEQEAIAITKDTFNYFASNVTQTINHAESAQNQTVDFYRILNF</sequence>
<name>A0A1H6KNY4_9FLAO</name>
<protein>
    <submittedName>
        <fullName evidence="2">Uncharacterized protein</fullName>
    </submittedName>
</protein>
<keyword evidence="1" id="KW-0812">Transmembrane</keyword>
<keyword evidence="3" id="KW-1185">Reference proteome</keyword>
<organism evidence="2 3">
    <name type="scientific">Epilithonimonas hominis</name>
    <dbReference type="NCBI Taxonomy" id="420404"/>
    <lineage>
        <taxon>Bacteria</taxon>
        <taxon>Pseudomonadati</taxon>
        <taxon>Bacteroidota</taxon>
        <taxon>Flavobacteriia</taxon>
        <taxon>Flavobacteriales</taxon>
        <taxon>Weeksellaceae</taxon>
        <taxon>Chryseobacterium group</taxon>
        <taxon>Epilithonimonas</taxon>
    </lineage>
</organism>
<evidence type="ECO:0000256" key="1">
    <source>
        <dbReference type="SAM" id="Phobius"/>
    </source>
</evidence>
<keyword evidence="1" id="KW-0472">Membrane</keyword>